<dbReference type="AlphaFoldDB" id="X1QC57"/>
<feature type="domain" description="FeoB cytosolic helical" evidence="2">
    <location>
        <begin position="10"/>
        <end position="90"/>
    </location>
</feature>
<keyword evidence="1" id="KW-0472">Membrane</keyword>
<feature type="transmembrane region" description="Helical" evidence="1">
    <location>
        <begin position="137"/>
        <end position="155"/>
    </location>
</feature>
<dbReference type="InterPro" id="IPR050860">
    <property type="entry name" value="FeoB_GTPase"/>
</dbReference>
<proteinExistence type="predicted"/>
<dbReference type="PANTHER" id="PTHR43185:SF1">
    <property type="entry name" value="FE(2+) TRANSPORTER FEOB"/>
    <property type="match status" value="1"/>
</dbReference>
<evidence type="ECO:0000256" key="1">
    <source>
        <dbReference type="SAM" id="Phobius"/>
    </source>
</evidence>
<feature type="transmembrane region" description="Helical" evidence="1">
    <location>
        <begin position="196"/>
        <end position="219"/>
    </location>
</feature>
<dbReference type="GO" id="GO:0015093">
    <property type="term" value="F:ferrous iron transmembrane transporter activity"/>
    <property type="evidence" value="ECO:0007669"/>
    <property type="project" value="TreeGrafter"/>
</dbReference>
<name>X1QC57_9ZZZZ</name>
<comment type="caution">
    <text evidence="3">The sequence shown here is derived from an EMBL/GenBank/DDBJ whole genome shotgun (WGS) entry which is preliminary data.</text>
</comment>
<protein>
    <recommendedName>
        <fullName evidence="2">FeoB cytosolic helical domain-containing protein</fullName>
    </recommendedName>
</protein>
<reference evidence="3" key="1">
    <citation type="journal article" date="2014" name="Front. Microbiol.">
        <title>High frequency of phylogenetically diverse reductive dehalogenase-homologous genes in deep subseafloor sedimentary metagenomes.</title>
        <authorList>
            <person name="Kawai M."/>
            <person name="Futagami T."/>
            <person name="Toyoda A."/>
            <person name="Takaki Y."/>
            <person name="Nishi S."/>
            <person name="Hori S."/>
            <person name="Arai W."/>
            <person name="Tsubouchi T."/>
            <person name="Morono Y."/>
            <person name="Uchiyama I."/>
            <person name="Ito T."/>
            <person name="Fujiyama A."/>
            <person name="Inagaki F."/>
            <person name="Takami H."/>
        </authorList>
    </citation>
    <scope>NUCLEOTIDE SEQUENCE</scope>
    <source>
        <strain evidence="3">Expedition CK06-06</strain>
    </source>
</reference>
<keyword evidence="1" id="KW-1133">Transmembrane helix</keyword>
<evidence type="ECO:0000313" key="3">
    <source>
        <dbReference type="EMBL" id="GAI48590.1"/>
    </source>
</evidence>
<dbReference type="GO" id="GO:0005886">
    <property type="term" value="C:plasma membrane"/>
    <property type="evidence" value="ECO:0007669"/>
    <property type="project" value="TreeGrafter"/>
</dbReference>
<accession>X1QC57</accession>
<dbReference type="Pfam" id="PF17910">
    <property type="entry name" value="FeoB_Cyto"/>
    <property type="match status" value="1"/>
</dbReference>
<feature type="non-terminal residue" evidence="3">
    <location>
        <position position="220"/>
    </location>
</feature>
<keyword evidence="1" id="KW-0812">Transmembrane</keyword>
<feature type="non-terminal residue" evidence="3">
    <location>
        <position position="1"/>
    </location>
</feature>
<gene>
    <name evidence="3" type="ORF">S06H3_57629</name>
</gene>
<dbReference type="Gene3D" id="1.10.287.1770">
    <property type="match status" value="1"/>
</dbReference>
<organism evidence="3">
    <name type="scientific">marine sediment metagenome</name>
    <dbReference type="NCBI Taxonomy" id="412755"/>
    <lineage>
        <taxon>unclassified sequences</taxon>
        <taxon>metagenomes</taxon>
        <taxon>ecological metagenomes</taxon>
    </lineage>
</organism>
<sequence length="220" mass="25655">KIPTIREDHKEVLEKVEYLIKNKIVKPYKTKWVAIKLLEGDKEITNIVKETVDEVTWKNVYGILSKHEDAFLSVACGRYDWIGRRTEEVIVRHMHRRRHPHAHNRLMGRLMRLPIVRRGMGQVTLTHFLDNIVTHPFWGFIVLICILGLIFWMTYSIGAPLQKILDKYLVQESSNLIMRKLAEFPDWFKGLIVDGVIGGAGTVLTFIPILLIFFFVFGFL</sequence>
<evidence type="ECO:0000259" key="2">
    <source>
        <dbReference type="Pfam" id="PF17910"/>
    </source>
</evidence>
<dbReference type="PANTHER" id="PTHR43185">
    <property type="entry name" value="FERROUS IRON TRANSPORT PROTEIN B"/>
    <property type="match status" value="1"/>
</dbReference>
<dbReference type="InterPro" id="IPR041069">
    <property type="entry name" value="FeoB_Cyto"/>
</dbReference>
<dbReference type="EMBL" id="BARV01037211">
    <property type="protein sequence ID" value="GAI48590.1"/>
    <property type="molecule type" value="Genomic_DNA"/>
</dbReference>